<dbReference type="SUPFAM" id="SSF117281">
    <property type="entry name" value="Kelch motif"/>
    <property type="match status" value="1"/>
</dbReference>
<protein>
    <submittedName>
        <fullName evidence="3">Galactose oxidase</fullName>
    </submittedName>
</protein>
<evidence type="ECO:0000313" key="3">
    <source>
        <dbReference type="EMBL" id="KAF2792390.1"/>
    </source>
</evidence>
<evidence type="ECO:0000256" key="1">
    <source>
        <dbReference type="ARBA" id="ARBA00022737"/>
    </source>
</evidence>
<dbReference type="Pfam" id="PF24681">
    <property type="entry name" value="Kelch_KLHDC2_KLHL20_DRC7"/>
    <property type="match status" value="1"/>
</dbReference>
<evidence type="ECO:0000313" key="4">
    <source>
        <dbReference type="Proteomes" id="UP000799757"/>
    </source>
</evidence>
<organism evidence="3 4">
    <name type="scientific">Melanomma pulvis-pyrius CBS 109.77</name>
    <dbReference type="NCBI Taxonomy" id="1314802"/>
    <lineage>
        <taxon>Eukaryota</taxon>
        <taxon>Fungi</taxon>
        <taxon>Dikarya</taxon>
        <taxon>Ascomycota</taxon>
        <taxon>Pezizomycotina</taxon>
        <taxon>Dothideomycetes</taxon>
        <taxon>Pleosporomycetidae</taxon>
        <taxon>Pleosporales</taxon>
        <taxon>Melanommataceae</taxon>
        <taxon>Melanomma</taxon>
    </lineage>
</organism>
<dbReference type="PANTHER" id="PTHR47435">
    <property type="entry name" value="KELCH REPEAT PROTEIN (AFU_ORTHOLOGUE AFUA_5G12780)"/>
    <property type="match status" value="1"/>
</dbReference>
<keyword evidence="2" id="KW-0408">Iron</keyword>
<dbReference type="GO" id="GO:0019760">
    <property type="term" value="P:glucosinolate metabolic process"/>
    <property type="evidence" value="ECO:0007669"/>
    <property type="project" value="UniProtKB-ARBA"/>
</dbReference>
<feature type="non-terminal residue" evidence="3">
    <location>
        <position position="1"/>
    </location>
</feature>
<dbReference type="PANTHER" id="PTHR47435:SF4">
    <property type="entry name" value="KELCH REPEAT PROTEIN (AFU_ORTHOLOGUE AFUA_5G12780)"/>
    <property type="match status" value="1"/>
</dbReference>
<proteinExistence type="predicted"/>
<dbReference type="OrthoDB" id="10250130at2759"/>
<reference evidence="3" key="1">
    <citation type="journal article" date="2020" name="Stud. Mycol.">
        <title>101 Dothideomycetes genomes: a test case for predicting lifestyles and emergence of pathogens.</title>
        <authorList>
            <person name="Haridas S."/>
            <person name="Albert R."/>
            <person name="Binder M."/>
            <person name="Bloem J."/>
            <person name="Labutti K."/>
            <person name="Salamov A."/>
            <person name="Andreopoulos B."/>
            <person name="Baker S."/>
            <person name="Barry K."/>
            <person name="Bills G."/>
            <person name="Bluhm B."/>
            <person name="Cannon C."/>
            <person name="Castanera R."/>
            <person name="Culley D."/>
            <person name="Daum C."/>
            <person name="Ezra D."/>
            <person name="Gonzalez J."/>
            <person name="Henrissat B."/>
            <person name="Kuo A."/>
            <person name="Liang C."/>
            <person name="Lipzen A."/>
            <person name="Lutzoni F."/>
            <person name="Magnuson J."/>
            <person name="Mondo S."/>
            <person name="Nolan M."/>
            <person name="Ohm R."/>
            <person name="Pangilinan J."/>
            <person name="Park H.-J."/>
            <person name="Ramirez L."/>
            <person name="Alfaro M."/>
            <person name="Sun H."/>
            <person name="Tritt A."/>
            <person name="Yoshinaga Y."/>
            <person name="Zwiers L.-H."/>
            <person name="Turgeon B."/>
            <person name="Goodwin S."/>
            <person name="Spatafora J."/>
            <person name="Crous P."/>
            <person name="Grigoriev I."/>
        </authorList>
    </citation>
    <scope>NUCLEOTIDE SEQUENCE</scope>
    <source>
        <strain evidence="3">CBS 109.77</strain>
    </source>
</reference>
<dbReference type="Proteomes" id="UP000799757">
    <property type="component" value="Unassembled WGS sequence"/>
</dbReference>
<dbReference type="AlphaFoldDB" id="A0A6A6X796"/>
<dbReference type="EMBL" id="MU001972">
    <property type="protein sequence ID" value="KAF2792390.1"/>
    <property type="molecule type" value="Genomic_DNA"/>
</dbReference>
<keyword evidence="4" id="KW-1185">Reference proteome</keyword>
<accession>A0A6A6X796</accession>
<dbReference type="InterPro" id="IPR015915">
    <property type="entry name" value="Kelch-typ_b-propeller"/>
</dbReference>
<gene>
    <name evidence="3" type="ORF">K505DRAFT_278929</name>
</gene>
<keyword evidence="1" id="KW-0677">Repeat</keyword>
<dbReference type="Gene3D" id="2.120.10.80">
    <property type="entry name" value="Kelch-type beta propeller"/>
    <property type="match status" value="2"/>
</dbReference>
<sequence length="339" mass="36656">MPISTLKANWSRLLTSERLRRSSQVVAVVDQTVCIFGGEVEPRKPLDSQVDIFSLTPDAPKLETKSSGLAPSPRVGTASAVANGSMYLFSGRGGVDMAPVEEDGAVWSYHVAQASWSKIQPADPSQPHPPARSYHCSTSDGQNAVFIHAGCPEKGRLSDLWKFDISNRAWTQLPDAPGPQRGGTSIAYSGGKLYRMNGFDGTTEQGGSIDIFDISASIWSTETFASDGNNGPGPRSVCTLLPVKLERRDKLVTLFGERDPSSLGHAGAGKMLSDVWVYDIGENWWTKMKTDGNESLPEPRGWFDADVVKAQDGGKDSIVVHGGLGENNERLTDVWLLSF</sequence>
<evidence type="ECO:0000256" key="2">
    <source>
        <dbReference type="ARBA" id="ARBA00023004"/>
    </source>
</evidence>
<name>A0A6A6X796_9PLEO</name>